<reference evidence="3 4" key="1">
    <citation type="submission" date="2016-10" db="EMBL/GenBank/DDBJ databases">
        <title>Genome sequence of Streptomyces sp. MUSC 1.</title>
        <authorList>
            <person name="Lee L.-H."/>
            <person name="Ser H.-L."/>
            <person name="Law J.W.-F."/>
        </authorList>
    </citation>
    <scope>NUCLEOTIDE SEQUENCE [LARGE SCALE GENOMIC DNA]</scope>
    <source>
        <strain evidence="3 4">MUSC 1</strain>
    </source>
</reference>
<feature type="transmembrane region" description="Helical" evidence="2">
    <location>
        <begin position="44"/>
        <end position="61"/>
    </location>
</feature>
<keyword evidence="4" id="KW-1185">Reference proteome</keyword>
<evidence type="ECO:0000256" key="1">
    <source>
        <dbReference type="SAM" id="MobiDB-lite"/>
    </source>
</evidence>
<dbReference type="EMBL" id="MLYO01000073">
    <property type="protein sequence ID" value="OIJ93592.1"/>
    <property type="molecule type" value="Genomic_DNA"/>
</dbReference>
<sequence>MMKLVRSDLRGSYQGVAMMAFTVSSAVGPIVGGYCLQEAGRLPLWGGCAVAGLVGAALHLMSRQQRNRRAAQLASRDEQTAPPSASTASAQ</sequence>
<keyword evidence="2" id="KW-0472">Membrane</keyword>
<evidence type="ECO:0000313" key="4">
    <source>
        <dbReference type="Proteomes" id="UP000179642"/>
    </source>
</evidence>
<organism evidence="3 4">
    <name type="scientific">Streptomyces monashensis</name>
    <dbReference type="NCBI Taxonomy" id="1678012"/>
    <lineage>
        <taxon>Bacteria</taxon>
        <taxon>Bacillati</taxon>
        <taxon>Actinomycetota</taxon>
        <taxon>Actinomycetes</taxon>
        <taxon>Kitasatosporales</taxon>
        <taxon>Streptomycetaceae</taxon>
        <taxon>Streptomyces</taxon>
    </lineage>
</organism>
<feature type="region of interest" description="Disordered" evidence="1">
    <location>
        <begin position="67"/>
        <end position="91"/>
    </location>
</feature>
<dbReference type="Gene3D" id="1.20.1250.20">
    <property type="entry name" value="MFS general substrate transporter like domains"/>
    <property type="match status" value="1"/>
</dbReference>
<keyword evidence="2" id="KW-0812">Transmembrane</keyword>
<dbReference type="InterPro" id="IPR036259">
    <property type="entry name" value="MFS_trans_sf"/>
</dbReference>
<dbReference type="SUPFAM" id="SSF103473">
    <property type="entry name" value="MFS general substrate transporter"/>
    <property type="match status" value="1"/>
</dbReference>
<dbReference type="AlphaFoldDB" id="A0A1S2PJ02"/>
<protein>
    <recommendedName>
        <fullName evidence="5">Major facilitator superfamily (MFS) profile domain-containing protein</fullName>
    </recommendedName>
</protein>
<evidence type="ECO:0000313" key="3">
    <source>
        <dbReference type="EMBL" id="OIJ93592.1"/>
    </source>
</evidence>
<comment type="caution">
    <text evidence="3">The sequence shown here is derived from an EMBL/GenBank/DDBJ whole genome shotgun (WGS) entry which is preliminary data.</text>
</comment>
<evidence type="ECO:0000256" key="2">
    <source>
        <dbReference type="SAM" id="Phobius"/>
    </source>
</evidence>
<accession>A0A1S2PJ02</accession>
<evidence type="ECO:0008006" key="5">
    <source>
        <dbReference type="Google" id="ProtNLM"/>
    </source>
</evidence>
<gene>
    <name evidence="3" type="ORF">BIV23_37190</name>
</gene>
<dbReference type="Proteomes" id="UP000179642">
    <property type="component" value="Unassembled WGS sequence"/>
</dbReference>
<feature type="transmembrane region" description="Helical" evidence="2">
    <location>
        <begin position="12"/>
        <end position="32"/>
    </location>
</feature>
<name>A0A1S2PJ02_9ACTN</name>
<keyword evidence="2" id="KW-1133">Transmembrane helix</keyword>
<proteinExistence type="predicted"/>